<evidence type="ECO:0000256" key="1">
    <source>
        <dbReference type="SAM" id="MobiDB-lite"/>
    </source>
</evidence>
<comment type="caution">
    <text evidence="4">The sequence shown here is derived from an EMBL/GenBank/DDBJ whole genome shotgun (WGS) entry which is preliminary data.</text>
</comment>
<dbReference type="Pfam" id="PF10646">
    <property type="entry name" value="Germane"/>
    <property type="match status" value="1"/>
</dbReference>
<dbReference type="Proteomes" id="UP001599756">
    <property type="component" value="Unassembled WGS sequence"/>
</dbReference>
<feature type="region of interest" description="Disordered" evidence="1">
    <location>
        <begin position="36"/>
        <end position="99"/>
    </location>
</feature>
<sequence>MKTTTSAPRRCARRRPWTRTAALSLPLLLIGACGTATTTGRPEGGGATGSPTGPGTPGGTPGATTGGTSGGTAGGSSAGSGTATTGPGTAAEPPATPGARTVRTAVYFLHGEHVSAAPRSAATPGTAAAAVRSLLAGPGRYERSHGRTTAIPAGTTLRSLAVRDHVATVDFSGRYDDGGGSLSMRARLAQVVFTLTRFATVDAVRFAVDGKPVERFGGEGIVLNGPVGRADFEDVAPAVLVESPMTGDTVRGPVRVWGSADTFEGVFRLRLTDTAGRTAADVLVRATSGTGTRGTFDVTFSLKTASTGPGLLTAYYASPKDGRPVTVDTVPLTLRR</sequence>
<feature type="compositionally biased region" description="Low complexity" evidence="1">
    <location>
        <begin position="79"/>
        <end position="99"/>
    </location>
</feature>
<reference evidence="4 5" key="1">
    <citation type="submission" date="2024-09" db="EMBL/GenBank/DDBJ databases">
        <title>The Natural Products Discovery Center: Release of the First 8490 Sequenced Strains for Exploring Actinobacteria Biosynthetic Diversity.</title>
        <authorList>
            <person name="Kalkreuter E."/>
            <person name="Kautsar S.A."/>
            <person name="Yang D."/>
            <person name="Bader C.D."/>
            <person name="Teijaro C.N."/>
            <person name="Fluegel L."/>
            <person name="Davis C.M."/>
            <person name="Simpson J.R."/>
            <person name="Lauterbach L."/>
            <person name="Steele A.D."/>
            <person name="Gui C."/>
            <person name="Meng S."/>
            <person name="Li G."/>
            <person name="Viehrig K."/>
            <person name="Ye F."/>
            <person name="Su P."/>
            <person name="Kiefer A.F."/>
            <person name="Nichols A."/>
            <person name="Cepeda A.J."/>
            <person name="Yan W."/>
            <person name="Fan B."/>
            <person name="Jiang Y."/>
            <person name="Adhikari A."/>
            <person name="Zheng C.-J."/>
            <person name="Schuster L."/>
            <person name="Cowan T.M."/>
            <person name="Smanski M.J."/>
            <person name="Chevrette M.G."/>
            <person name="De Carvalho L.P.S."/>
            <person name="Shen B."/>
        </authorList>
    </citation>
    <scope>NUCLEOTIDE SEQUENCE [LARGE SCALE GENOMIC DNA]</scope>
    <source>
        <strain evidence="4 5">NPDC059500</strain>
    </source>
</reference>
<feature type="domain" description="GerMN" evidence="3">
    <location>
        <begin position="127"/>
        <end position="217"/>
    </location>
</feature>
<keyword evidence="2" id="KW-0732">Signal</keyword>
<keyword evidence="5" id="KW-1185">Reference proteome</keyword>
<proteinExistence type="predicted"/>
<feature type="compositionally biased region" description="Gly residues" evidence="1">
    <location>
        <begin position="55"/>
        <end position="78"/>
    </location>
</feature>
<accession>A0ABW6HGD7</accession>
<dbReference type="EMBL" id="JBHYTS010000090">
    <property type="protein sequence ID" value="MFE1755441.1"/>
    <property type="molecule type" value="Genomic_DNA"/>
</dbReference>
<feature type="chain" id="PRO_5047384608" evidence="2">
    <location>
        <begin position="39"/>
        <end position="336"/>
    </location>
</feature>
<protein>
    <submittedName>
        <fullName evidence="4">GerMN domain-containing protein</fullName>
    </submittedName>
</protein>
<evidence type="ECO:0000259" key="3">
    <source>
        <dbReference type="SMART" id="SM00909"/>
    </source>
</evidence>
<gene>
    <name evidence="4" type="ORF">ACFW88_33720</name>
</gene>
<dbReference type="SMART" id="SM00909">
    <property type="entry name" value="Germane"/>
    <property type="match status" value="1"/>
</dbReference>
<dbReference type="InterPro" id="IPR019606">
    <property type="entry name" value="GerMN"/>
</dbReference>
<evidence type="ECO:0000256" key="2">
    <source>
        <dbReference type="SAM" id="SignalP"/>
    </source>
</evidence>
<feature type="signal peptide" evidence="2">
    <location>
        <begin position="1"/>
        <end position="38"/>
    </location>
</feature>
<dbReference type="PROSITE" id="PS51257">
    <property type="entry name" value="PROKAR_LIPOPROTEIN"/>
    <property type="match status" value="1"/>
</dbReference>
<dbReference type="Pfam" id="PF10648">
    <property type="entry name" value="Gmad2"/>
    <property type="match status" value="1"/>
</dbReference>
<evidence type="ECO:0000313" key="5">
    <source>
        <dbReference type="Proteomes" id="UP001599756"/>
    </source>
</evidence>
<name>A0ABW6HGD7_9ACTN</name>
<organism evidence="4 5">
    <name type="scientific">Streptomyces anandii</name>
    <dbReference type="NCBI Taxonomy" id="285454"/>
    <lineage>
        <taxon>Bacteria</taxon>
        <taxon>Bacillati</taxon>
        <taxon>Actinomycetota</taxon>
        <taxon>Actinomycetes</taxon>
        <taxon>Kitasatosporales</taxon>
        <taxon>Streptomycetaceae</taxon>
        <taxon>Streptomyces</taxon>
    </lineage>
</organism>
<dbReference type="InterPro" id="IPR018911">
    <property type="entry name" value="Gmad2_Ig-like_dom"/>
</dbReference>
<evidence type="ECO:0000313" key="4">
    <source>
        <dbReference type="EMBL" id="MFE1755441.1"/>
    </source>
</evidence>
<dbReference type="RefSeq" id="WP_381810020.1">
    <property type="nucleotide sequence ID" value="NZ_JBHYTS010000090.1"/>
</dbReference>